<accession>A0ABP0V7G9</accession>
<dbReference type="Proteomes" id="UP001497444">
    <property type="component" value="Unassembled WGS sequence"/>
</dbReference>
<evidence type="ECO:0000313" key="2">
    <source>
        <dbReference type="EMBL" id="CAK9250383.1"/>
    </source>
</evidence>
<evidence type="ECO:0000313" key="3">
    <source>
        <dbReference type="Proteomes" id="UP001497444"/>
    </source>
</evidence>
<sequence>MLLSRSAARGAARLLLASASTWYAAGNSGITNSRVLRPRPPQLSSAASPLSHQWATKARALLRSRKPPQRARTSLNWMRRSLCRAVAELTARTELFESVTAASSS</sequence>
<dbReference type="EMBL" id="CAXAQS010000162">
    <property type="protein sequence ID" value="CAK9250383.1"/>
    <property type="molecule type" value="Genomic_DNA"/>
</dbReference>
<gene>
    <name evidence="2" type="ORF">CSSPJE1EN1_LOCUS25761</name>
</gene>
<feature type="region of interest" description="Disordered" evidence="1">
    <location>
        <begin position="30"/>
        <end position="51"/>
    </location>
</feature>
<evidence type="ECO:0000256" key="1">
    <source>
        <dbReference type="SAM" id="MobiDB-lite"/>
    </source>
</evidence>
<reference evidence="2" key="1">
    <citation type="submission" date="2024-02" db="EMBL/GenBank/DDBJ databases">
        <authorList>
            <consortium name="ELIXIR-Norway"/>
            <consortium name="Elixir Norway"/>
        </authorList>
    </citation>
    <scope>NUCLEOTIDE SEQUENCE</scope>
</reference>
<proteinExistence type="predicted"/>
<keyword evidence="3" id="KW-1185">Reference proteome</keyword>
<feature type="compositionally biased region" description="Low complexity" evidence="1">
    <location>
        <begin position="42"/>
        <end position="51"/>
    </location>
</feature>
<name>A0ABP0V7G9_9BRYO</name>
<organism evidence="2 3">
    <name type="scientific">Sphagnum jensenii</name>
    <dbReference type="NCBI Taxonomy" id="128206"/>
    <lineage>
        <taxon>Eukaryota</taxon>
        <taxon>Viridiplantae</taxon>
        <taxon>Streptophyta</taxon>
        <taxon>Embryophyta</taxon>
        <taxon>Bryophyta</taxon>
        <taxon>Sphagnophytina</taxon>
        <taxon>Sphagnopsida</taxon>
        <taxon>Sphagnales</taxon>
        <taxon>Sphagnaceae</taxon>
        <taxon>Sphagnum</taxon>
    </lineage>
</organism>
<evidence type="ECO:0008006" key="4">
    <source>
        <dbReference type="Google" id="ProtNLM"/>
    </source>
</evidence>
<comment type="caution">
    <text evidence="2">The sequence shown here is derived from an EMBL/GenBank/DDBJ whole genome shotgun (WGS) entry which is preliminary data.</text>
</comment>
<protein>
    <recommendedName>
        <fullName evidence="4">Secreted protein</fullName>
    </recommendedName>
</protein>